<dbReference type="SUPFAM" id="SSF57667">
    <property type="entry name" value="beta-beta-alpha zinc fingers"/>
    <property type="match status" value="3"/>
</dbReference>
<dbReference type="SMART" id="SM00355">
    <property type="entry name" value="ZnF_C2H2"/>
    <property type="match status" value="4"/>
</dbReference>
<feature type="region of interest" description="Disordered" evidence="13">
    <location>
        <begin position="219"/>
        <end position="271"/>
    </location>
</feature>
<dbReference type="GO" id="GO:0010468">
    <property type="term" value="P:regulation of gene expression"/>
    <property type="evidence" value="ECO:0007669"/>
    <property type="project" value="TreeGrafter"/>
</dbReference>
<keyword evidence="7" id="KW-0862">Zinc</keyword>
<dbReference type="PROSITE" id="PS00028">
    <property type="entry name" value="ZINC_FINGER_C2H2_1"/>
    <property type="match status" value="3"/>
</dbReference>
<reference evidence="15" key="2">
    <citation type="submission" date="2025-08" db="UniProtKB">
        <authorList>
            <consortium name="Ensembl"/>
        </authorList>
    </citation>
    <scope>IDENTIFICATION</scope>
</reference>
<evidence type="ECO:0000256" key="4">
    <source>
        <dbReference type="ARBA" id="ARBA00022723"/>
    </source>
</evidence>
<dbReference type="FunFam" id="3.30.160.60:FF:000771">
    <property type="entry name" value="zinc finger protein 648"/>
    <property type="match status" value="1"/>
</dbReference>
<keyword evidence="8" id="KW-0805">Transcription regulation</keyword>
<evidence type="ECO:0000256" key="6">
    <source>
        <dbReference type="ARBA" id="ARBA00022771"/>
    </source>
</evidence>
<feature type="domain" description="C2H2-type" evidence="14">
    <location>
        <begin position="166"/>
        <end position="193"/>
    </location>
</feature>
<evidence type="ECO:0000256" key="8">
    <source>
        <dbReference type="ARBA" id="ARBA00023015"/>
    </source>
</evidence>
<evidence type="ECO:0000256" key="1">
    <source>
        <dbReference type="ARBA" id="ARBA00003767"/>
    </source>
</evidence>
<reference evidence="15 16" key="1">
    <citation type="submission" date="2019-04" db="EMBL/GenBank/DDBJ databases">
        <authorList>
            <consortium name="Wellcome Sanger Institute Data Sharing"/>
        </authorList>
    </citation>
    <scope>NUCLEOTIDE SEQUENCE [LARGE SCALE GENOMIC DNA]</scope>
</reference>
<evidence type="ECO:0000256" key="12">
    <source>
        <dbReference type="PROSITE-ProRule" id="PRU00042"/>
    </source>
</evidence>
<dbReference type="Ensembl" id="ENSSFOT00015057445.1">
    <property type="protein sequence ID" value="ENSSFOP00015055334.1"/>
    <property type="gene ID" value="ENSSFOG00015021005.2"/>
</dbReference>
<evidence type="ECO:0000259" key="14">
    <source>
        <dbReference type="PROSITE" id="PS50157"/>
    </source>
</evidence>
<dbReference type="AlphaFoldDB" id="A0A8C9TN23"/>
<dbReference type="PANTHER" id="PTHR16515">
    <property type="entry name" value="PR DOMAIN ZINC FINGER PROTEIN"/>
    <property type="match status" value="1"/>
</dbReference>
<evidence type="ECO:0000256" key="2">
    <source>
        <dbReference type="ARBA" id="ARBA00004123"/>
    </source>
</evidence>
<feature type="region of interest" description="Disordered" evidence="13">
    <location>
        <begin position="19"/>
        <end position="39"/>
    </location>
</feature>
<keyword evidence="11" id="KW-0539">Nucleus</keyword>
<keyword evidence="4" id="KW-0479">Metal-binding</keyword>
<dbReference type="InterPro" id="IPR050331">
    <property type="entry name" value="Zinc_finger"/>
</dbReference>
<proteinExistence type="inferred from homology"/>
<feature type="domain" description="C2H2-type" evidence="14">
    <location>
        <begin position="194"/>
        <end position="221"/>
    </location>
</feature>
<comment type="similarity">
    <text evidence="3">Belongs to the krueppel C2H2-type zinc-finger protein family.</text>
</comment>
<organism evidence="15 16">
    <name type="scientific">Scleropages formosus</name>
    <name type="common">Asian bonytongue</name>
    <name type="synonym">Osteoglossum formosum</name>
    <dbReference type="NCBI Taxonomy" id="113540"/>
    <lineage>
        <taxon>Eukaryota</taxon>
        <taxon>Metazoa</taxon>
        <taxon>Chordata</taxon>
        <taxon>Craniata</taxon>
        <taxon>Vertebrata</taxon>
        <taxon>Euteleostomi</taxon>
        <taxon>Actinopterygii</taxon>
        <taxon>Neopterygii</taxon>
        <taxon>Teleostei</taxon>
        <taxon>Osteoglossocephala</taxon>
        <taxon>Osteoglossomorpha</taxon>
        <taxon>Osteoglossiformes</taxon>
        <taxon>Osteoglossidae</taxon>
        <taxon>Scleropages</taxon>
    </lineage>
</organism>
<dbReference type="GeneTree" id="ENSGT00940000154308"/>
<evidence type="ECO:0000256" key="11">
    <source>
        <dbReference type="ARBA" id="ARBA00023242"/>
    </source>
</evidence>
<keyword evidence="9" id="KW-0238">DNA-binding</keyword>
<evidence type="ECO:0000256" key="7">
    <source>
        <dbReference type="ARBA" id="ARBA00022833"/>
    </source>
</evidence>
<keyword evidence="10" id="KW-0804">Transcription</keyword>
<comment type="subcellular location">
    <subcellularLocation>
        <location evidence="2">Nucleus</location>
    </subcellularLocation>
</comment>
<dbReference type="PANTHER" id="PTHR16515:SF49">
    <property type="entry name" value="GASTRULA ZINC FINGER PROTEIN XLCGF49.1-LIKE-RELATED"/>
    <property type="match status" value="1"/>
</dbReference>
<dbReference type="FunFam" id="3.30.160.60:FF:000303">
    <property type="entry name" value="Zinc finger protein 41"/>
    <property type="match status" value="1"/>
</dbReference>
<evidence type="ECO:0000313" key="15">
    <source>
        <dbReference type="Ensembl" id="ENSSFOP00015055334.1"/>
    </source>
</evidence>
<keyword evidence="6 12" id="KW-0863">Zinc-finger</keyword>
<keyword evidence="16" id="KW-1185">Reference proteome</keyword>
<dbReference type="InterPro" id="IPR036236">
    <property type="entry name" value="Znf_C2H2_sf"/>
</dbReference>
<dbReference type="Pfam" id="PF00096">
    <property type="entry name" value="zf-C2H2"/>
    <property type="match status" value="4"/>
</dbReference>
<evidence type="ECO:0000313" key="16">
    <source>
        <dbReference type="Proteomes" id="UP000694397"/>
    </source>
</evidence>
<dbReference type="FunFam" id="3.30.160.60:FF:002343">
    <property type="entry name" value="Zinc finger protein 33A"/>
    <property type="match status" value="1"/>
</dbReference>
<dbReference type="GO" id="GO:0008270">
    <property type="term" value="F:zinc ion binding"/>
    <property type="evidence" value="ECO:0007669"/>
    <property type="project" value="UniProtKB-KW"/>
</dbReference>
<sequence>MHACGCHFSEYSGLLREEDDAQRAQPGLAPEPHHEESEVGKFEFEMAAPAGDVNELGLIRVLEDGEEVKEGAVKIEDDSEETTAESLVPETSALPRLTPSPPVGSVGLGFPPVSEESPEAPLVMPLPQLTGDSADKVHRCNVCGRGFRRFYCLKTHQRIHTGERPYPCRFCEKRFRHLDSLHKHQRIHTGERPYRCAQCGCCFRELGQLKKHRLTHAATPPAPPGLHKQKLMRSSPGGPPQHCGSYLWTRHRGSHTGEEGKQAQGSLTPSVDALLPPTGEKPYRCGVCGAQFNRPANLKTHTRTRVTRAAPASATCRRSRATCASTPGRSRTL</sequence>
<comment type="function">
    <text evidence="1">May be involved in transcriptional regulation.</text>
</comment>
<dbReference type="InterPro" id="IPR013087">
    <property type="entry name" value="Znf_C2H2_type"/>
</dbReference>
<evidence type="ECO:0000256" key="9">
    <source>
        <dbReference type="ARBA" id="ARBA00023125"/>
    </source>
</evidence>
<dbReference type="GO" id="GO:0005634">
    <property type="term" value="C:nucleus"/>
    <property type="evidence" value="ECO:0007669"/>
    <property type="project" value="UniProtKB-SubCell"/>
</dbReference>
<feature type="domain" description="C2H2-type" evidence="14">
    <location>
        <begin position="283"/>
        <end position="311"/>
    </location>
</feature>
<dbReference type="PROSITE" id="PS50157">
    <property type="entry name" value="ZINC_FINGER_C2H2_2"/>
    <property type="match status" value="4"/>
</dbReference>
<feature type="domain" description="C2H2-type" evidence="14">
    <location>
        <begin position="138"/>
        <end position="165"/>
    </location>
</feature>
<name>A0A8C9TN23_SCLFO</name>
<evidence type="ECO:0000256" key="3">
    <source>
        <dbReference type="ARBA" id="ARBA00006991"/>
    </source>
</evidence>
<keyword evidence="5" id="KW-0677">Repeat</keyword>
<dbReference type="GO" id="GO:1990837">
    <property type="term" value="F:sequence-specific double-stranded DNA binding"/>
    <property type="evidence" value="ECO:0007669"/>
    <property type="project" value="UniProtKB-ARBA"/>
</dbReference>
<feature type="compositionally biased region" description="Polar residues" evidence="13">
    <location>
        <begin position="322"/>
        <end position="333"/>
    </location>
</feature>
<dbReference type="Gene3D" id="3.30.160.60">
    <property type="entry name" value="Classic Zinc Finger"/>
    <property type="match status" value="4"/>
</dbReference>
<dbReference type="FunFam" id="3.30.160.60:FF:000624">
    <property type="entry name" value="zinc finger protein 697"/>
    <property type="match status" value="1"/>
</dbReference>
<dbReference type="Proteomes" id="UP000694397">
    <property type="component" value="Chromosome 21"/>
</dbReference>
<evidence type="ECO:0000256" key="10">
    <source>
        <dbReference type="ARBA" id="ARBA00023163"/>
    </source>
</evidence>
<feature type="region of interest" description="Disordered" evidence="13">
    <location>
        <begin position="311"/>
        <end position="333"/>
    </location>
</feature>
<reference evidence="15" key="3">
    <citation type="submission" date="2025-09" db="UniProtKB">
        <authorList>
            <consortium name="Ensembl"/>
        </authorList>
    </citation>
    <scope>IDENTIFICATION</scope>
</reference>
<evidence type="ECO:0000256" key="5">
    <source>
        <dbReference type="ARBA" id="ARBA00022737"/>
    </source>
</evidence>
<protein>
    <recommendedName>
        <fullName evidence="14">C2H2-type domain-containing protein</fullName>
    </recommendedName>
</protein>
<evidence type="ECO:0000256" key="13">
    <source>
        <dbReference type="SAM" id="MobiDB-lite"/>
    </source>
</evidence>
<accession>A0A8C9TN23</accession>